<reference evidence="1 2" key="1">
    <citation type="submission" date="2016-09" db="EMBL/GenBank/DDBJ databases">
        <title>Genome sequence of Eubacterium angustum.</title>
        <authorList>
            <person name="Poehlein A."/>
            <person name="Daniel R."/>
        </authorList>
    </citation>
    <scope>NUCLEOTIDE SEQUENCE [LARGE SCALE GENOMIC DNA]</scope>
    <source>
        <strain evidence="1 2">DSM 1989</strain>
    </source>
</reference>
<dbReference type="AlphaFoldDB" id="A0A1S1V9X6"/>
<dbReference type="OrthoDB" id="9807577at2"/>
<dbReference type="RefSeq" id="WP_071060822.1">
    <property type="nucleotide sequence ID" value="NZ_MKIE01000001.1"/>
</dbReference>
<sequence length="168" mass="19785">MEWIYENSEDNKCRYVLGIEGKNPLLCFGVNPSTAEAGVLDNTMKSVDRIAKNSGYDSWIMLNLYPQRATNPNDMDLNMNEKIFEENLKWIRKTICNGKFDIWAAWGTLIEKRGYLWDSLRAIVEIVESNNCRWISFGKKTKYGHPHHPLFLRADEKYEEFDIYKYVK</sequence>
<dbReference type="EMBL" id="MKIE01000001">
    <property type="protein sequence ID" value="OHW63382.1"/>
    <property type="molecule type" value="Genomic_DNA"/>
</dbReference>
<organism evidence="1 2">
    <name type="scientific">Andreesenia angusta</name>
    <dbReference type="NCBI Taxonomy" id="39480"/>
    <lineage>
        <taxon>Bacteria</taxon>
        <taxon>Bacillati</taxon>
        <taxon>Bacillota</taxon>
        <taxon>Tissierellia</taxon>
        <taxon>Tissierellales</taxon>
        <taxon>Gottschalkiaceae</taxon>
        <taxon>Andreesenia</taxon>
    </lineage>
</organism>
<evidence type="ECO:0000313" key="2">
    <source>
        <dbReference type="Proteomes" id="UP000180254"/>
    </source>
</evidence>
<gene>
    <name evidence="1" type="ORF">EUAN_02460</name>
</gene>
<comment type="caution">
    <text evidence="1">The sequence shown here is derived from an EMBL/GenBank/DDBJ whole genome shotgun (WGS) entry which is preliminary data.</text>
</comment>
<accession>A0A1S1V9X6</accession>
<protein>
    <recommendedName>
        <fullName evidence="3">DUF1643 domain-containing protein</fullName>
    </recommendedName>
</protein>
<dbReference type="InterPro" id="IPR012441">
    <property type="entry name" value="DUF1643"/>
</dbReference>
<dbReference type="Proteomes" id="UP000180254">
    <property type="component" value="Unassembled WGS sequence"/>
</dbReference>
<keyword evidence="2" id="KW-1185">Reference proteome</keyword>
<name>A0A1S1V9X6_9FIRM</name>
<evidence type="ECO:0000313" key="1">
    <source>
        <dbReference type="EMBL" id="OHW63382.1"/>
    </source>
</evidence>
<proteinExistence type="predicted"/>
<dbReference type="Pfam" id="PF07799">
    <property type="entry name" value="DUF1643"/>
    <property type="match status" value="1"/>
</dbReference>
<evidence type="ECO:0008006" key="3">
    <source>
        <dbReference type="Google" id="ProtNLM"/>
    </source>
</evidence>